<feature type="compositionally biased region" description="Basic and acidic residues" evidence="1">
    <location>
        <begin position="26"/>
        <end position="41"/>
    </location>
</feature>
<sequence length="94" mass="9774">MYSVIVPAPQLLGDPVHRRGGQPVGIRDRYRGGDDPLDGQRRAAAPGRLGGAAPGAPEQRERAVDVVGAGAVGGHALPSLLRPARLPWEPDEGV</sequence>
<proteinExistence type="predicted"/>
<evidence type="ECO:0000313" key="2">
    <source>
        <dbReference type="EMBL" id="WIV61507.1"/>
    </source>
</evidence>
<evidence type="ECO:0000313" key="3">
    <source>
        <dbReference type="Proteomes" id="UP001227101"/>
    </source>
</evidence>
<organism evidence="2 3">
    <name type="scientific">Amycolatopsis nalaikhensis</name>
    <dbReference type="NCBI Taxonomy" id="715472"/>
    <lineage>
        <taxon>Bacteria</taxon>
        <taxon>Bacillati</taxon>
        <taxon>Actinomycetota</taxon>
        <taxon>Actinomycetes</taxon>
        <taxon>Pseudonocardiales</taxon>
        <taxon>Pseudonocardiaceae</taxon>
        <taxon>Amycolatopsis</taxon>
    </lineage>
</organism>
<accession>A0ABY8Y0I5</accession>
<keyword evidence="3" id="KW-1185">Reference proteome</keyword>
<gene>
    <name evidence="2" type="ORF">QP939_24325</name>
</gene>
<feature type="region of interest" description="Disordered" evidence="1">
    <location>
        <begin position="13"/>
        <end position="58"/>
    </location>
</feature>
<dbReference type="Proteomes" id="UP001227101">
    <property type="component" value="Chromosome"/>
</dbReference>
<protein>
    <submittedName>
        <fullName evidence="2">Uncharacterized protein</fullName>
    </submittedName>
</protein>
<name>A0ABY8Y0I5_9PSEU</name>
<reference evidence="2 3" key="1">
    <citation type="submission" date="2023-06" db="EMBL/GenBank/DDBJ databases">
        <authorList>
            <person name="Oyuntsetseg B."/>
            <person name="Kim S.B."/>
        </authorList>
    </citation>
    <scope>NUCLEOTIDE SEQUENCE [LARGE SCALE GENOMIC DNA]</scope>
    <source>
        <strain evidence="2 3">2-2</strain>
    </source>
</reference>
<evidence type="ECO:0000256" key="1">
    <source>
        <dbReference type="SAM" id="MobiDB-lite"/>
    </source>
</evidence>
<dbReference type="EMBL" id="CP127173">
    <property type="protein sequence ID" value="WIV61507.1"/>
    <property type="molecule type" value="Genomic_DNA"/>
</dbReference>